<dbReference type="InterPro" id="IPR001638">
    <property type="entry name" value="Solute-binding_3/MltF_N"/>
</dbReference>
<dbReference type="Proteomes" id="UP000624279">
    <property type="component" value="Unassembled WGS sequence"/>
</dbReference>
<evidence type="ECO:0000256" key="1">
    <source>
        <dbReference type="ARBA" id="ARBA00022729"/>
    </source>
</evidence>
<dbReference type="RefSeq" id="WP_186943749.1">
    <property type="nucleotide sequence ID" value="NZ_JACOGA010000023.1"/>
</dbReference>
<dbReference type="Gene3D" id="3.40.190.10">
    <property type="entry name" value="Periplasmic binding protein-like II"/>
    <property type="match status" value="2"/>
</dbReference>
<name>A0ABR6YGT3_9BURK</name>
<keyword evidence="4" id="KW-1185">Reference proteome</keyword>
<accession>A0ABR6YGT3</accession>
<feature type="domain" description="Solute-binding protein family 3/N-terminal" evidence="2">
    <location>
        <begin position="84"/>
        <end position="290"/>
    </location>
</feature>
<protein>
    <submittedName>
        <fullName evidence="3">Transporter substrate-binding domain-containing protein</fullName>
    </submittedName>
</protein>
<reference evidence="3 4" key="1">
    <citation type="submission" date="2020-08" db="EMBL/GenBank/DDBJ databases">
        <title>Novel species isolated from subtropical streams in China.</title>
        <authorList>
            <person name="Lu H."/>
        </authorList>
    </citation>
    <scope>NUCLEOTIDE SEQUENCE [LARGE SCALE GENOMIC DNA]</scope>
    <source>
        <strain evidence="3 4">LX15W</strain>
    </source>
</reference>
<keyword evidence="1" id="KW-0732">Signal</keyword>
<evidence type="ECO:0000313" key="4">
    <source>
        <dbReference type="Proteomes" id="UP000624279"/>
    </source>
</evidence>
<sequence length="290" mass="33355">MFIEAYSWALHRLGIFLLLLLTGQYGFCMPDSTSSAAKQHATNKDQAPTNKMAKIDPRTNILMSGQISPDKPKIEINPVFTTFFNYLEEQLKLRFSYTQYPWARAMEATERGEGILFGIYKTKERERQFLFSEPIFADTIWLVMRCDKSFQFSEIQDLKGKIISMHTGSSVSNEFDQGINTIFKVDYSITDVNGMFLKLAQKRMDAFIFYETSVRELDAELERKNLSLATSKQADSNPKVPLFCKANKPLAKVYNYFAISKKMDKTILEKINQVILTARKNGDLDKIFSK</sequence>
<comment type="caution">
    <text evidence="3">The sequence shown here is derived from an EMBL/GenBank/DDBJ whole genome shotgun (WGS) entry which is preliminary data.</text>
</comment>
<gene>
    <name evidence="3" type="ORF">H8K55_19530</name>
</gene>
<dbReference type="PANTHER" id="PTHR35936:SF17">
    <property type="entry name" value="ARGININE-BINDING EXTRACELLULAR PROTEIN ARTP"/>
    <property type="match status" value="1"/>
</dbReference>
<dbReference type="SUPFAM" id="SSF53850">
    <property type="entry name" value="Periplasmic binding protein-like II"/>
    <property type="match status" value="1"/>
</dbReference>
<organism evidence="3 4">
    <name type="scientific">Undibacterium flavidum</name>
    <dbReference type="NCBI Taxonomy" id="2762297"/>
    <lineage>
        <taxon>Bacteria</taxon>
        <taxon>Pseudomonadati</taxon>
        <taxon>Pseudomonadota</taxon>
        <taxon>Betaproteobacteria</taxon>
        <taxon>Burkholderiales</taxon>
        <taxon>Oxalobacteraceae</taxon>
        <taxon>Undibacterium</taxon>
    </lineage>
</organism>
<dbReference type="PANTHER" id="PTHR35936">
    <property type="entry name" value="MEMBRANE-BOUND LYTIC MUREIN TRANSGLYCOSYLASE F"/>
    <property type="match status" value="1"/>
</dbReference>
<evidence type="ECO:0000259" key="2">
    <source>
        <dbReference type="Pfam" id="PF00497"/>
    </source>
</evidence>
<dbReference type="Pfam" id="PF00497">
    <property type="entry name" value="SBP_bac_3"/>
    <property type="match status" value="1"/>
</dbReference>
<dbReference type="EMBL" id="JACOGA010000023">
    <property type="protein sequence ID" value="MBC3875789.1"/>
    <property type="molecule type" value="Genomic_DNA"/>
</dbReference>
<evidence type="ECO:0000313" key="3">
    <source>
        <dbReference type="EMBL" id="MBC3875789.1"/>
    </source>
</evidence>
<proteinExistence type="predicted"/>